<dbReference type="GO" id="GO:0016709">
    <property type="term" value="F:oxidoreductase activity, acting on paired donors, with incorporation or reduction of molecular oxygen, NAD(P)H as one donor, and incorporation of one atom of oxygen"/>
    <property type="evidence" value="ECO:0007669"/>
    <property type="project" value="UniProtKB-ARBA"/>
</dbReference>
<dbReference type="SUPFAM" id="SSF51905">
    <property type="entry name" value="FAD/NAD(P)-binding domain"/>
    <property type="match status" value="1"/>
</dbReference>
<keyword evidence="3" id="KW-0274">FAD</keyword>
<name>A0A6N7Z4J3_9PSEU</name>
<protein>
    <submittedName>
        <fullName evidence="5">Monooxygenase</fullName>
    </submittedName>
</protein>
<feature type="domain" description="FAD-binding" evidence="4">
    <location>
        <begin position="5"/>
        <end position="332"/>
    </location>
</feature>
<evidence type="ECO:0000313" key="6">
    <source>
        <dbReference type="Proteomes" id="UP000440096"/>
    </source>
</evidence>
<gene>
    <name evidence="5" type="ORF">GKO32_14755</name>
</gene>
<evidence type="ECO:0000313" key="5">
    <source>
        <dbReference type="EMBL" id="MTD55230.1"/>
    </source>
</evidence>
<comment type="cofactor">
    <cofactor evidence="1">
        <name>FAD</name>
        <dbReference type="ChEBI" id="CHEBI:57692"/>
    </cofactor>
</comment>
<keyword evidence="2" id="KW-0285">Flavoprotein</keyword>
<keyword evidence="5" id="KW-0560">Oxidoreductase</keyword>
<dbReference type="Gene3D" id="3.40.30.120">
    <property type="match status" value="1"/>
</dbReference>
<keyword evidence="6" id="KW-1185">Reference proteome</keyword>
<dbReference type="AlphaFoldDB" id="A0A6N7Z4J3"/>
<organism evidence="5 6">
    <name type="scientific">Amycolatopsis pithecellobii</name>
    <dbReference type="NCBI Taxonomy" id="664692"/>
    <lineage>
        <taxon>Bacteria</taxon>
        <taxon>Bacillati</taxon>
        <taxon>Actinomycetota</taxon>
        <taxon>Actinomycetes</taxon>
        <taxon>Pseudonocardiales</taxon>
        <taxon>Pseudonocardiaceae</taxon>
        <taxon>Amycolatopsis</taxon>
    </lineage>
</organism>
<dbReference type="RefSeq" id="WP_154757436.1">
    <property type="nucleotide sequence ID" value="NZ_WMBA01000019.1"/>
</dbReference>
<comment type="caution">
    <text evidence="5">The sequence shown here is derived from an EMBL/GenBank/DDBJ whole genome shotgun (WGS) entry which is preliminary data.</text>
</comment>
<dbReference type="Pfam" id="PF21274">
    <property type="entry name" value="Rng_hyd_C"/>
    <property type="match status" value="1"/>
</dbReference>
<evidence type="ECO:0000256" key="2">
    <source>
        <dbReference type="ARBA" id="ARBA00022630"/>
    </source>
</evidence>
<sequence>MSDEQVIVVGAGPVGLWLAGELQLAGVSTLVLERAPERSPHAKALALHPRLLEILAMRGMEQPFLAAGRQVPSWHFGMLPDRVDFRSLDTPFPFMLALPQTRTEEFFHERALEVGARVLRGHEVTALAQDDTSVTLEIAGPSGNYTRTADFVVGCDGSRSVVRSAAGIEFPGTRATVFSVVADVTLDEPPEQLGSGWSNEGGTLIVVPIGGGRFRLAGYDAAQQEPGTEVTLDMVRDWSIRTAGTDFGLRDPLWLNRFGNATRNAATYRRGRVMVAGDAAHIHFPAGGVGLNAGVQDAMNLGWKLAAVLQNRAAPDLLDSYHAERHPVGAAIGASTLAQTALITATTPEGQALRAVVSQWIATQPELSLTLALEMTALGLAYPAADEHPLTGTRAPADAELFGLLRHGKPLLLNVSGEPLPTSSEFGAGLGIATHTHAGWKDVTAAIIRPDGHVWWATSDDDPDAAARQALGNLGVRF</sequence>
<dbReference type="Proteomes" id="UP000440096">
    <property type="component" value="Unassembled WGS sequence"/>
</dbReference>
<dbReference type="InterPro" id="IPR050641">
    <property type="entry name" value="RIFMO-like"/>
</dbReference>
<dbReference type="PANTHER" id="PTHR43004:SF19">
    <property type="entry name" value="BINDING MONOOXYGENASE, PUTATIVE (JCVI)-RELATED"/>
    <property type="match status" value="1"/>
</dbReference>
<dbReference type="InterPro" id="IPR036188">
    <property type="entry name" value="FAD/NAD-bd_sf"/>
</dbReference>
<dbReference type="PANTHER" id="PTHR43004">
    <property type="entry name" value="TRK SYSTEM POTASSIUM UPTAKE PROTEIN"/>
    <property type="match status" value="1"/>
</dbReference>
<evidence type="ECO:0000259" key="4">
    <source>
        <dbReference type="Pfam" id="PF01494"/>
    </source>
</evidence>
<evidence type="ECO:0000256" key="3">
    <source>
        <dbReference type="ARBA" id="ARBA00022827"/>
    </source>
</evidence>
<dbReference type="Gene3D" id="3.30.70.2450">
    <property type="match status" value="1"/>
</dbReference>
<accession>A0A6N7Z4J3</accession>
<dbReference type="Gene3D" id="3.50.50.60">
    <property type="entry name" value="FAD/NAD(P)-binding domain"/>
    <property type="match status" value="2"/>
</dbReference>
<proteinExistence type="predicted"/>
<evidence type="ECO:0000256" key="1">
    <source>
        <dbReference type="ARBA" id="ARBA00001974"/>
    </source>
</evidence>
<keyword evidence="5" id="KW-0503">Monooxygenase</keyword>
<reference evidence="5 6" key="1">
    <citation type="submission" date="2019-11" db="EMBL/GenBank/DDBJ databases">
        <title>Draft genome of Amycolatopsis RM579.</title>
        <authorList>
            <person name="Duangmal K."/>
            <person name="Mingma R."/>
        </authorList>
    </citation>
    <scope>NUCLEOTIDE SEQUENCE [LARGE SCALE GENOMIC DNA]</scope>
    <source>
        <strain evidence="5 6">RM579</strain>
    </source>
</reference>
<dbReference type="OrthoDB" id="4141215at2"/>
<dbReference type="EMBL" id="WMBA01000019">
    <property type="protein sequence ID" value="MTD55230.1"/>
    <property type="molecule type" value="Genomic_DNA"/>
</dbReference>
<dbReference type="GO" id="GO:0071949">
    <property type="term" value="F:FAD binding"/>
    <property type="evidence" value="ECO:0007669"/>
    <property type="project" value="InterPro"/>
</dbReference>
<dbReference type="PRINTS" id="PR00420">
    <property type="entry name" value="RNGMNOXGNASE"/>
</dbReference>
<dbReference type="Pfam" id="PF01494">
    <property type="entry name" value="FAD_binding_3"/>
    <property type="match status" value="1"/>
</dbReference>
<dbReference type="InterPro" id="IPR002938">
    <property type="entry name" value="FAD-bd"/>
</dbReference>